<feature type="transmembrane region" description="Helical" evidence="7">
    <location>
        <begin position="320"/>
        <end position="348"/>
    </location>
</feature>
<dbReference type="InterPro" id="IPR003838">
    <property type="entry name" value="ABC3_permease_C"/>
</dbReference>
<evidence type="ECO:0000259" key="8">
    <source>
        <dbReference type="Pfam" id="PF02687"/>
    </source>
</evidence>
<accession>A0A9Q9PAM7</accession>
<dbReference type="Proteomes" id="UP001062223">
    <property type="component" value="Chromosome"/>
</dbReference>
<reference evidence="10" key="1">
    <citation type="submission" date="2022-09" db="EMBL/GenBank/DDBJ databases">
        <title>Taxonomy of Curtobacterium flaccumfaciens.</title>
        <authorList>
            <person name="Osdaghi E."/>
            <person name="Taghavi S.M."/>
            <person name="Hamidizade M."/>
            <person name="Abachi H."/>
            <person name="Fazliarab A."/>
            <person name="Baeyen S."/>
            <person name="Portier P."/>
            <person name="Van Vaerenbergh J."/>
            <person name="Jacques M.-A."/>
        </authorList>
    </citation>
    <scope>NUCLEOTIDE SEQUENCE</scope>
    <source>
        <strain evidence="10">AGQB46</strain>
    </source>
</reference>
<feature type="transmembrane region" description="Helical" evidence="7">
    <location>
        <begin position="354"/>
        <end position="378"/>
    </location>
</feature>
<comment type="subcellular location">
    <subcellularLocation>
        <location evidence="1">Cell membrane</location>
        <topology evidence="1">Multi-pass membrane protein</topology>
    </subcellularLocation>
</comment>
<evidence type="ECO:0000256" key="4">
    <source>
        <dbReference type="ARBA" id="ARBA00022989"/>
    </source>
</evidence>
<dbReference type="AlphaFoldDB" id="A0A9Q9PAM7"/>
<dbReference type="KEGG" id="cpoi:OE229_05255"/>
<keyword evidence="5 7" id="KW-0472">Membrane</keyword>
<dbReference type="Pfam" id="PF02687">
    <property type="entry name" value="FtsX"/>
    <property type="match status" value="1"/>
</dbReference>
<dbReference type="InterPro" id="IPR025857">
    <property type="entry name" value="MacB_PCD"/>
</dbReference>
<dbReference type="RefSeq" id="WP_262136811.1">
    <property type="nucleotide sequence ID" value="NZ_CP106879.1"/>
</dbReference>
<dbReference type="EMBL" id="CP106879">
    <property type="protein sequence ID" value="UYC81872.1"/>
    <property type="molecule type" value="Genomic_DNA"/>
</dbReference>
<evidence type="ECO:0000256" key="7">
    <source>
        <dbReference type="SAM" id="Phobius"/>
    </source>
</evidence>
<dbReference type="InterPro" id="IPR050250">
    <property type="entry name" value="Macrolide_Exporter_MacB"/>
</dbReference>
<feature type="transmembrane region" description="Helical" evidence="7">
    <location>
        <begin position="27"/>
        <end position="47"/>
    </location>
</feature>
<feature type="transmembrane region" description="Helical" evidence="7">
    <location>
        <begin position="272"/>
        <end position="297"/>
    </location>
</feature>
<sequence length="395" mass="40068">MRARGSVSPADLLRLGVFGLRTRPGRVVLSALGIAIGIAAMIAVVGISSSSKAKLDQVLDALGTNVLTVTQAQGFGAPEPLPTTALGSAQRQREVESAAAVGTVPDAAVYRNDHVPAPETKGIGVFAAWGDVPGVLGGGLASGRWIDDAHGAAPQVVLGAEAARSLGVDRVRADTRVWIGGQWVQVVGVLEPVELAADLDRQVFVPRGLAGQLGFDGAPTAVYTRVDPTRVAEARDILAGAIRPGAPQQVGVTRPSDALAAKNATDDSFTGLLVGIGGVALLVGGIGVANTMVITVLERRAEVGVRRALGARRRSIRDQFLVESLLLSLLGGLAGVVLGVAVTVVFAVTQGWPVALPVWAVVGGLGATVVIGGVSGLYPAARAARIPPTSALAAV</sequence>
<protein>
    <submittedName>
        <fullName evidence="10">ABC transporter permease</fullName>
    </submittedName>
</protein>
<evidence type="ECO:0000313" key="11">
    <source>
        <dbReference type="Proteomes" id="UP001062223"/>
    </source>
</evidence>
<evidence type="ECO:0000259" key="9">
    <source>
        <dbReference type="Pfam" id="PF12704"/>
    </source>
</evidence>
<name>A0A9Q9PAM7_9MICO</name>
<keyword evidence="4 7" id="KW-1133">Transmembrane helix</keyword>
<evidence type="ECO:0000313" key="10">
    <source>
        <dbReference type="EMBL" id="UYC81872.1"/>
    </source>
</evidence>
<dbReference type="GO" id="GO:0005886">
    <property type="term" value="C:plasma membrane"/>
    <property type="evidence" value="ECO:0007669"/>
    <property type="project" value="UniProtKB-SubCell"/>
</dbReference>
<evidence type="ECO:0000256" key="3">
    <source>
        <dbReference type="ARBA" id="ARBA00022692"/>
    </source>
</evidence>
<gene>
    <name evidence="10" type="ORF">OE229_05255</name>
</gene>
<organism evidence="10 11">
    <name type="scientific">Curtobacterium poinsettiae</name>
    <dbReference type="NCBI Taxonomy" id="159612"/>
    <lineage>
        <taxon>Bacteria</taxon>
        <taxon>Bacillati</taxon>
        <taxon>Actinomycetota</taxon>
        <taxon>Actinomycetes</taxon>
        <taxon>Micrococcales</taxon>
        <taxon>Microbacteriaceae</taxon>
        <taxon>Curtobacterium</taxon>
    </lineage>
</organism>
<evidence type="ECO:0000256" key="1">
    <source>
        <dbReference type="ARBA" id="ARBA00004651"/>
    </source>
</evidence>
<dbReference type="PANTHER" id="PTHR30572">
    <property type="entry name" value="MEMBRANE COMPONENT OF TRANSPORTER-RELATED"/>
    <property type="match status" value="1"/>
</dbReference>
<feature type="domain" description="MacB-like periplasmic core" evidence="9">
    <location>
        <begin position="28"/>
        <end position="236"/>
    </location>
</feature>
<evidence type="ECO:0000256" key="6">
    <source>
        <dbReference type="ARBA" id="ARBA00038076"/>
    </source>
</evidence>
<dbReference type="GO" id="GO:0022857">
    <property type="term" value="F:transmembrane transporter activity"/>
    <property type="evidence" value="ECO:0007669"/>
    <property type="project" value="TreeGrafter"/>
</dbReference>
<comment type="similarity">
    <text evidence="6">Belongs to the ABC-4 integral membrane protein family.</text>
</comment>
<proteinExistence type="inferred from homology"/>
<feature type="domain" description="ABC3 transporter permease C-terminal" evidence="8">
    <location>
        <begin position="276"/>
        <end position="388"/>
    </location>
</feature>
<dbReference type="PANTHER" id="PTHR30572:SF4">
    <property type="entry name" value="ABC TRANSPORTER PERMEASE YTRF"/>
    <property type="match status" value="1"/>
</dbReference>
<dbReference type="Pfam" id="PF12704">
    <property type="entry name" value="MacB_PCD"/>
    <property type="match status" value="1"/>
</dbReference>
<keyword evidence="3 7" id="KW-0812">Transmembrane</keyword>
<evidence type="ECO:0000256" key="2">
    <source>
        <dbReference type="ARBA" id="ARBA00022475"/>
    </source>
</evidence>
<keyword evidence="2" id="KW-1003">Cell membrane</keyword>
<evidence type="ECO:0000256" key="5">
    <source>
        <dbReference type="ARBA" id="ARBA00023136"/>
    </source>
</evidence>